<dbReference type="InterPro" id="IPR011598">
    <property type="entry name" value="bHLH_dom"/>
</dbReference>
<feature type="domain" description="BHLH" evidence="7">
    <location>
        <begin position="178"/>
        <end position="227"/>
    </location>
</feature>
<sequence>MWENGQPSELEFGEMSRSTLSGFNNNNMTTTATSCDDTLEYIVDQATKNNGYHHQNNIIGSRRYGELVQNEPLDEELLMMKKRLKSSSLSLSEPGDGKYLSCLIEKNNNLEHDHCKEVEVGSTCDTTTTTTTMIMESTRSVKTKEEDSTTCHPASENQDEENQTKERTVRSHQTRSSRAAATHKQSERKRRDRINQKMKALQKLVPNACKTDKASMLDEVIEYMKQLKAQLNLMMSSRSVHDHQSMLMRMMMMMPSLGMHQQLQMSSLLASMATSTNNSTPHHHHHHHQSFIPFIHPNIMTPREAPPAVAPPPTIDTWRANLAAAMANSLPQNEYYHRFLAQVSLHGHIIDSSKDSL</sequence>
<evidence type="ECO:0000256" key="4">
    <source>
        <dbReference type="ARBA" id="ARBA00023163"/>
    </source>
</evidence>
<reference evidence="8 9" key="1">
    <citation type="submission" date="2024-01" db="EMBL/GenBank/DDBJ databases">
        <title>The complete chloroplast genome sequence of Lithospermum erythrorhizon: insights into the phylogenetic relationship among Boraginaceae species and the maternal lineages of purple gromwells.</title>
        <authorList>
            <person name="Okada T."/>
            <person name="Watanabe K."/>
        </authorList>
    </citation>
    <scope>NUCLEOTIDE SEQUENCE [LARGE SCALE GENOMIC DNA]</scope>
</reference>
<dbReference type="EMBL" id="BAABME010018121">
    <property type="protein sequence ID" value="GAA0152679.1"/>
    <property type="molecule type" value="Genomic_DNA"/>
</dbReference>
<dbReference type="InterPro" id="IPR047265">
    <property type="entry name" value="PIF1-like_bHLH"/>
</dbReference>
<keyword evidence="2" id="KW-0805">Transcription regulation</keyword>
<accession>A0AAV3PM35</accession>
<dbReference type="AlphaFoldDB" id="A0AAV3PM35"/>
<feature type="region of interest" description="Disordered" evidence="6">
    <location>
        <begin position="136"/>
        <end position="194"/>
    </location>
</feature>
<comment type="caution">
    <text evidence="8">The sequence shown here is derived from an EMBL/GenBank/DDBJ whole genome shotgun (WGS) entry which is preliminary data.</text>
</comment>
<dbReference type="GO" id="GO:0046983">
    <property type="term" value="F:protein dimerization activity"/>
    <property type="evidence" value="ECO:0007669"/>
    <property type="project" value="InterPro"/>
</dbReference>
<keyword evidence="4" id="KW-0804">Transcription</keyword>
<dbReference type="Proteomes" id="UP001454036">
    <property type="component" value="Unassembled WGS sequence"/>
</dbReference>
<comment type="subcellular location">
    <subcellularLocation>
        <location evidence="1">Nucleus</location>
    </subcellularLocation>
</comment>
<proteinExistence type="predicted"/>
<dbReference type="InterPro" id="IPR031066">
    <property type="entry name" value="bHLH_ALC-like_plant"/>
</dbReference>
<dbReference type="PANTHER" id="PTHR45855:SF12">
    <property type="entry name" value="TRANSCRIPTION FACTOR PIF7-LIKE ISOFORM X1"/>
    <property type="match status" value="1"/>
</dbReference>
<evidence type="ECO:0000313" key="9">
    <source>
        <dbReference type="Proteomes" id="UP001454036"/>
    </source>
</evidence>
<dbReference type="PANTHER" id="PTHR45855">
    <property type="entry name" value="TRANSCRIPTION FACTOR PIF1-RELATED"/>
    <property type="match status" value="1"/>
</dbReference>
<keyword evidence="9" id="KW-1185">Reference proteome</keyword>
<evidence type="ECO:0000256" key="2">
    <source>
        <dbReference type="ARBA" id="ARBA00023015"/>
    </source>
</evidence>
<dbReference type="SMART" id="SM00353">
    <property type="entry name" value="HLH"/>
    <property type="match status" value="1"/>
</dbReference>
<dbReference type="CDD" id="cd11445">
    <property type="entry name" value="bHLH_AtPIF_like"/>
    <property type="match status" value="1"/>
</dbReference>
<dbReference type="Pfam" id="PF00010">
    <property type="entry name" value="HLH"/>
    <property type="match status" value="1"/>
</dbReference>
<dbReference type="PROSITE" id="PS50888">
    <property type="entry name" value="BHLH"/>
    <property type="match status" value="1"/>
</dbReference>
<keyword evidence="3 8" id="KW-0238">DNA-binding</keyword>
<gene>
    <name evidence="8" type="ORF">LIER_37538</name>
</gene>
<dbReference type="GO" id="GO:0003677">
    <property type="term" value="F:DNA binding"/>
    <property type="evidence" value="ECO:0007669"/>
    <property type="project" value="UniProtKB-KW"/>
</dbReference>
<evidence type="ECO:0000256" key="1">
    <source>
        <dbReference type="ARBA" id="ARBA00004123"/>
    </source>
</evidence>
<keyword evidence="5" id="KW-0539">Nucleus</keyword>
<organism evidence="8 9">
    <name type="scientific">Lithospermum erythrorhizon</name>
    <name type="common">Purple gromwell</name>
    <name type="synonym">Lithospermum officinale var. erythrorhizon</name>
    <dbReference type="NCBI Taxonomy" id="34254"/>
    <lineage>
        <taxon>Eukaryota</taxon>
        <taxon>Viridiplantae</taxon>
        <taxon>Streptophyta</taxon>
        <taxon>Embryophyta</taxon>
        <taxon>Tracheophyta</taxon>
        <taxon>Spermatophyta</taxon>
        <taxon>Magnoliopsida</taxon>
        <taxon>eudicotyledons</taxon>
        <taxon>Gunneridae</taxon>
        <taxon>Pentapetalae</taxon>
        <taxon>asterids</taxon>
        <taxon>lamiids</taxon>
        <taxon>Boraginales</taxon>
        <taxon>Boraginaceae</taxon>
        <taxon>Boraginoideae</taxon>
        <taxon>Lithospermeae</taxon>
        <taxon>Lithospermum</taxon>
    </lineage>
</organism>
<dbReference type="GO" id="GO:0005634">
    <property type="term" value="C:nucleus"/>
    <property type="evidence" value="ECO:0007669"/>
    <property type="project" value="UniProtKB-SubCell"/>
</dbReference>
<evidence type="ECO:0000256" key="5">
    <source>
        <dbReference type="ARBA" id="ARBA00023242"/>
    </source>
</evidence>
<dbReference type="SUPFAM" id="SSF47459">
    <property type="entry name" value="HLH, helix-loop-helix DNA-binding domain"/>
    <property type="match status" value="1"/>
</dbReference>
<evidence type="ECO:0000259" key="7">
    <source>
        <dbReference type="PROSITE" id="PS50888"/>
    </source>
</evidence>
<dbReference type="InterPro" id="IPR036638">
    <property type="entry name" value="HLH_DNA-bd_sf"/>
</dbReference>
<name>A0AAV3PM35_LITER</name>
<evidence type="ECO:0000256" key="6">
    <source>
        <dbReference type="SAM" id="MobiDB-lite"/>
    </source>
</evidence>
<protein>
    <submittedName>
        <fullName evidence="8">DNA-binding transcription factor</fullName>
    </submittedName>
</protein>
<evidence type="ECO:0000313" key="8">
    <source>
        <dbReference type="EMBL" id="GAA0152679.1"/>
    </source>
</evidence>
<evidence type="ECO:0000256" key="3">
    <source>
        <dbReference type="ARBA" id="ARBA00023125"/>
    </source>
</evidence>
<dbReference type="Gene3D" id="4.10.280.10">
    <property type="entry name" value="Helix-loop-helix DNA-binding domain"/>
    <property type="match status" value="1"/>
</dbReference>